<name>A0A292YQE0_9BACL</name>
<dbReference type="GO" id="GO:0015074">
    <property type="term" value="P:DNA integration"/>
    <property type="evidence" value="ECO:0007669"/>
    <property type="project" value="InterPro"/>
</dbReference>
<sequence length="275" mass="32489">MCEVFGVSRSGYYAWLKRPKSERKNRKERLAKRIKQIFLESRRLYGSPKITQVLRSEGEKVSQKTVARIMKELGLRSRTVKKYKATTNSNHSLPVQENKLNQQFVAEAPNQVWMADITYIPTDEGWLYLASIMDLYTRKIVGWYADKQMTKALVLQALDRAYKQQRPAGNVLHHSDRGSQYASSEYQERLEQYGMNGSMSRKGNCYDNACIESFHSIIKRELIYLEKFKTREEAKKRIYEYIEFFYNRRRIHSSIGYLSPIEHERMYYQSIKNAA</sequence>
<dbReference type="EMBL" id="BDUF01000085">
    <property type="protein sequence ID" value="GAX91121.1"/>
    <property type="molecule type" value="Genomic_DNA"/>
</dbReference>
<protein>
    <submittedName>
        <fullName evidence="3">Transposase</fullName>
    </submittedName>
</protein>
<keyword evidence="4" id="KW-1185">Reference proteome</keyword>
<dbReference type="AlphaFoldDB" id="A0A292YQE0"/>
<dbReference type="InterPro" id="IPR025948">
    <property type="entry name" value="HTH-like_dom"/>
</dbReference>
<dbReference type="Gene3D" id="3.30.420.10">
    <property type="entry name" value="Ribonuclease H-like superfamily/Ribonuclease H"/>
    <property type="match status" value="1"/>
</dbReference>
<dbReference type="Proteomes" id="UP000217785">
    <property type="component" value="Unassembled WGS sequence"/>
</dbReference>
<dbReference type="PANTHER" id="PTHR46889:SF4">
    <property type="entry name" value="TRANSPOSASE INSO FOR INSERTION SEQUENCE ELEMENT IS911B-RELATED"/>
    <property type="match status" value="1"/>
</dbReference>
<dbReference type="GO" id="GO:0003676">
    <property type="term" value="F:nucleic acid binding"/>
    <property type="evidence" value="ECO:0007669"/>
    <property type="project" value="InterPro"/>
</dbReference>
<gene>
    <name evidence="3" type="ORF">EFBL_2782</name>
</gene>
<evidence type="ECO:0000313" key="3">
    <source>
        <dbReference type="EMBL" id="GAX91121.1"/>
    </source>
</evidence>
<proteinExistence type="predicted"/>
<dbReference type="PROSITE" id="PS50994">
    <property type="entry name" value="INTEGRASE"/>
    <property type="match status" value="1"/>
</dbReference>
<dbReference type="NCBIfam" id="NF033516">
    <property type="entry name" value="transpos_IS3"/>
    <property type="match status" value="1"/>
</dbReference>
<comment type="function">
    <text evidence="1">Involved in the transposition of the insertion sequence.</text>
</comment>
<dbReference type="InterPro" id="IPR050900">
    <property type="entry name" value="Transposase_IS3/IS150/IS904"/>
</dbReference>
<dbReference type="Pfam" id="PF00665">
    <property type="entry name" value="rve"/>
    <property type="match status" value="1"/>
</dbReference>
<evidence type="ECO:0000256" key="1">
    <source>
        <dbReference type="ARBA" id="ARBA00002286"/>
    </source>
</evidence>
<accession>A0A292YQE0</accession>
<reference evidence="4" key="1">
    <citation type="submission" date="2017-07" db="EMBL/GenBank/DDBJ databases">
        <title>Draft genome sequence of Effusibacillus lacus strain skLN1.</title>
        <authorList>
            <person name="Watanabe M."/>
            <person name="Kojima H."/>
            <person name="Fukui M."/>
        </authorList>
    </citation>
    <scope>NUCLEOTIDE SEQUENCE [LARGE SCALE GENOMIC DNA]</scope>
    <source>
        <strain evidence="4">skLN1</strain>
    </source>
</reference>
<dbReference type="InterPro" id="IPR036397">
    <property type="entry name" value="RNaseH_sf"/>
</dbReference>
<dbReference type="Pfam" id="PF13276">
    <property type="entry name" value="HTH_21"/>
    <property type="match status" value="1"/>
</dbReference>
<dbReference type="Pfam" id="PF13333">
    <property type="entry name" value="rve_2"/>
    <property type="match status" value="1"/>
</dbReference>
<dbReference type="InterPro" id="IPR012337">
    <property type="entry name" value="RNaseH-like_sf"/>
</dbReference>
<dbReference type="InterPro" id="IPR048020">
    <property type="entry name" value="Transpos_IS3"/>
</dbReference>
<evidence type="ECO:0000313" key="4">
    <source>
        <dbReference type="Proteomes" id="UP000217785"/>
    </source>
</evidence>
<dbReference type="InterPro" id="IPR001584">
    <property type="entry name" value="Integrase_cat-core"/>
</dbReference>
<dbReference type="PANTHER" id="PTHR46889">
    <property type="entry name" value="TRANSPOSASE INSF FOR INSERTION SEQUENCE IS3B-RELATED"/>
    <property type="match status" value="1"/>
</dbReference>
<dbReference type="SUPFAM" id="SSF53098">
    <property type="entry name" value="Ribonuclease H-like"/>
    <property type="match status" value="1"/>
</dbReference>
<organism evidence="3 4">
    <name type="scientific">Effusibacillus lacus</name>
    <dbReference type="NCBI Taxonomy" id="1348429"/>
    <lineage>
        <taxon>Bacteria</taxon>
        <taxon>Bacillati</taxon>
        <taxon>Bacillota</taxon>
        <taxon>Bacilli</taxon>
        <taxon>Bacillales</taxon>
        <taxon>Alicyclobacillaceae</taxon>
        <taxon>Effusibacillus</taxon>
    </lineage>
</organism>
<comment type="caution">
    <text evidence="3">The sequence shown here is derived from an EMBL/GenBank/DDBJ whole genome shotgun (WGS) entry which is preliminary data.</text>
</comment>
<feature type="domain" description="Integrase catalytic" evidence="2">
    <location>
        <begin position="105"/>
        <end position="268"/>
    </location>
</feature>
<evidence type="ECO:0000259" key="2">
    <source>
        <dbReference type="PROSITE" id="PS50994"/>
    </source>
</evidence>